<dbReference type="AlphaFoldDB" id="A0A9W6WR32"/>
<evidence type="ECO:0000256" key="1">
    <source>
        <dbReference type="SAM" id="MobiDB-lite"/>
    </source>
</evidence>
<proteinExistence type="predicted"/>
<reference evidence="2" key="1">
    <citation type="submission" date="2023-04" db="EMBL/GenBank/DDBJ databases">
        <title>Phytophthora fragariaefolia NBRC 109709.</title>
        <authorList>
            <person name="Ichikawa N."/>
            <person name="Sato H."/>
            <person name="Tonouchi N."/>
        </authorList>
    </citation>
    <scope>NUCLEOTIDE SEQUENCE</scope>
    <source>
        <strain evidence="2">NBRC 109709</strain>
    </source>
</reference>
<sequence length="99" mass="11271">MASPLKLGFGRQSDALAWRREVNRPHEIALKMVKEYQVVEKREERVNPLSRQAYSSLPRPRVNENSEDSPADAEDTGAPVDESPRSLFVSGDRVLLYME</sequence>
<organism evidence="2 3">
    <name type="scientific">Phytophthora fragariaefolia</name>
    <dbReference type="NCBI Taxonomy" id="1490495"/>
    <lineage>
        <taxon>Eukaryota</taxon>
        <taxon>Sar</taxon>
        <taxon>Stramenopiles</taxon>
        <taxon>Oomycota</taxon>
        <taxon>Peronosporomycetes</taxon>
        <taxon>Peronosporales</taxon>
        <taxon>Peronosporaceae</taxon>
        <taxon>Phytophthora</taxon>
    </lineage>
</organism>
<keyword evidence="3" id="KW-1185">Reference proteome</keyword>
<protein>
    <submittedName>
        <fullName evidence="2">Unnamed protein product</fullName>
    </submittedName>
</protein>
<name>A0A9W6WR32_9STRA</name>
<comment type="caution">
    <text evidence="2">The sequence shown here is derived from an EMBL/GenBank/DDBJ whole genome shotgun (WGS) entry which is preliminary data.</text>
</comment>
<dbReference type="Proteomes" id="UP001165121">
    <property type="component" value="Unassembled WGS sequence"/>
</dbReference>
<dbReference type="EMBL" id="BSXT01000294">
    <property type="protein sequence ID" value="GMF23697.1"/>
    <property type="molecule type" value="Genomic_DNA"/>
</dbReference>
<gene>
    <name evidence="2" type="ORF">Pfra01_000381100</name>
</gene>
<feature type="region of interest" description="Disordered" evidence="1">
    <location>
        <begin position="45"/>
        <end position="85"/>
    </location>
</feature>
<evidence type="ECO:0000313" key="2">
    <source>
        <dbReference type="EMBL" id="GMF23697.1"/>
    </source>
</evidence>
<evidence type="ECO:0000313" key="3">
    <source>
        <dbReference type="Proteomes" id="UP001165121"/>
    </source>
</evidence>
<feature type="compositionally biased region" description="Acidic residues" evidence="1">
    <location>
        <begin position="65"/>
        <end position="75"/>
    </location>
</feature>
<accession>A0A9W6WR32</accession>